<dbReference type="EMBL" id="NXII01000135">
    <property type="protein sequence ID" value="RXI33669.1"/>
    <property type="molecule type" value="Genomic_DNA"/>
</dbReference>
<accession>A0AA94FDK1</accession>
<evidence type="ECO:0000313" key="3">
    <source>
        <dbReference type="Proteomes" id="UP000290378"/>
    </source>
</evidence>
<dbReference type="AlphaFoldDB" id="A0AA94FDK1"/>
<comment type="caution">
    <text evidence="2">The sequence shown here is derived from an EMBL/GenBank/DDBJ whole genome shotgun (WGS) entry which is preliminary data.</text>
</comment>
<dbReference type="Gene3D" id="3.30.450.20">
    <property type="entry name" value="PAS domain"/>
    <property type="match status" value="1"/>
</dbReference>
<dbReference type="InterPro" id="IPR011495">
    <property type="entry name" value="Sig_transdc_His_kin_sub2_dim/P"/>
</dbReference>
<dbReference type="RefSeq" id="WP_206731535.1">
    <property type="nucleotide sequence ID" value="NZ_NXII01000135.1"/>
</dbReference>
<gene>
    <name evidence="2" type="ORF">CP963_14420</name>
</gene>
<dbReference type="Proteomes" id="UP000290378">
    <property type="component" value="Unassembled WGS sequence"/>
</dbReference>
<evidence type="ECO:0000313" key="2">
    <source>
        <dbReference type="EMBL" id="RXI33669.1"/>
    </source>
</evidence>
<keyword evidence="3" id="KW-1185">Reference proteome</keyword>
<dbReference type="Pfam" id="PF07568">
    <property type="entry name" value="HisKA_2"/>
    <property type="match status" value="1"/>
</dbReference>
<proteinExistence type="predicted"/>
<sequence>MQKTDKLNKALEEKDILLKELNHRVKNNMQTIISLIRLQNDEI</sequence>
<evidence type="ECO:0000259" key="1">
    <source>
        <dbReference type="Pfam" id="PF07568"/>
    </source>
</evidence>
<protein>
    <recommendedName>
        <fullName evidence="1">Signal transduction histidine kinase subgroup 2 dimerisation and phosphoacceptor domain-containing protein</fullName>
    </recommendedName>
</protein>
<organism evidence="2 3">
    <name type="scientific">Arcobacter cloacae</name>
    <dbReference type="NCBI Taxonomy" id="1054034"/>
    <lineage>
        <taxon>Bacteria</taxon>
        <taxon>Pseudomonadati</taxon>
        <taxon>Campylobacterota</taxon>
        <taxon>Epsilonproteobacteria</taxon>
        <taxon>Campylobacterales</taxon>
        <taxon>Arcobacteraceae</taxon>
        <taxon>Arcobacter</taxon>
    </lineage>
</organism>
<reference evidence="2 3" key="1">
    <citation type="submission" date="2017-09" db="EMBL/GenBank/DDBJ databases">
        <title>Genomics of the genus Arcobacter.</title>
        <authorList>
            <person name="Perez-Cataluna A."/>
            <person name="Figueras M.J."/>
            <person name="Salas-Masso N."/>
        </authorList>
    </citation>
    <scope>NUCLEOTIDE SEQUENCE [LARGE SCALE GENOMIC DNA]</scope>
    <source>
        <strain evidence="2 3">CECT 7834</strain>
    </source>
</reference>
<name>A0AA94FDK1_9BACT</name>
<feature type="domain" description="Signal transduction histidine kinase subgroup 2 dimerisation and phosphoacceptor" evidence="1">
    <location>
        <begin position="20"/>
        <end position="42"/>
    </location>
</feature>